<dbReference type="CDD" id="cd04622">
    <property type="entry name" value="CBS_pair_HRP1_like"/>
    <property type="match status" value="1"/>
</dbReference>
<protein>
    <submittedName>
        <fullName evidence="4">CBS domain-containing protein</fullName>
    </submittedName>
</protein>
<dbReference type="InterPro" id="IPR046342">
    <property type="entry name" value="CBS_dom_sf"/>
</dbReference>
<gene>
    <name evidence="4" type="ORF">DNH61_20080</name>
</gene>
<evidence type="ECO:0000256" key="1">
    <source>
        <dbReference type="ARBA" id="ARBA00023122"/>
    </source>
</evidence>
<dbReference type="PANTHER" id="PTHR43080:SF2">
    <property type="entry name" value="CBS DOMAIN-CONTAINING PROTEIN"/>
    <property type="match status" value="1"/>
</dbReference>
<comment type="caution">
    <text evidence="4">The sequence shown here is derived from an EMBL/GenBank/DDBJ whole genome shotgun (WGS) entry which is preliminary data.</text>
</comment>
<dbReference type="Proteomes" id="UP000249522">
    <property type="component" value="Unassembled WGS sequence"/>
</dbReference>
<accession>A0A2W1L3U9</accession>
<dbReference type="OrthoDB" id="9802114at2"/>
<dbReference type="SUPFAM" id="SSF54631">
    <property type="entry name" value="CBS-domain pair"/>
    <property type="match status" value="1"/>
</dbReference>
<feature type="domain" description="CBS" evidence="3">
    <location>
        <begin position="73"/>
        <end position="132"/>
    </location>
</feature>
<dbReference type="SMART" id="SM00116">
    <property type="entry name" value="CBS"/>
    <property type="match status" value="2"/>
</dbReference>
<sequence>MKKTVRDIMSTDCVTATTKDNIYEIAVLMKNHDIGFVPVLEGKKMIGVVTDRDLVVRGYAEKHSGSTAVSEVITNTIKTVSPDTTIDEAAKIMAANQIRRLPVVENGDLAGVIAIGDLAIREIFVNEAGDALSEISEHTHREPAAVH</sequence>
<evidence type="ECO:0000259" key="3">
    <source>
        <dbReference type="PROSITE" id="PS51371"/>
    </source>
</evidence>
<dbReference type="PROSITE" id="PS51371">
    <property type="entry name" value="CBS"/>
    <property type="match status" value="2"/>
</dbReference>
<feature type="domain" description="CBS" evidence="3">
    <location>
        <begin position="9"/>
        <end position="65"/>
    </location>
</feature>
<dbReference type="InterPro" id="IPR051257">
    <property type="entry name" value="Diverse_CBS-Domain"/>
</dbReference>
<dbReference type="InterPro" id="IPR000644">
    <property type="entry name" value="CBS_dom"/>
</dbReference>
<evidence type="ECO:0000256" key="2">
    <source>
        <dbReference type="PROSITE-ProRule" id="PRU00703"/>
    </source>
</evidence>
<organism evidence="4 5">
    <name type="scientific">Paenibacillus sambharensis</name>
    <dbReference type="NCBI Taxonomy" id="1803190"/>
    <lineage>
        <taxon>Bacteria</taxon>
        <taxon>Bacillati</taxon>
        <taxon>Bacillota</taxon>
        <taxon>Bacilli</taxon>
        <taxon>Bacillales</taxon>
        <taxon>Paenibacillaceae</taxon>
        <taxon>Paenibacillus</taxon>
    </lineage>
</organism>
<evidence type="ECO:0000313" key="4">
    <source>
        <dbReference type="EMBL" id="PZD94026.1"/>
    </source>
</evidence>
<dbReference type="PANTHER" id="PTHR43080">
    <property type="entry name" value="CBS DOMAIN-CONTAINING PROTEIN CBSX3, MITOCHONDRIAL"/>
    <property type="match status" value="1"/>
</dbReference>
<dbReference type="RefSeq" id="WP_111148834.1">
    <property type="nucleotide sequence ID" value="NZ_QKRB01000055.1"/>
</dbReference>
<dbReference type="EMBL" id="QKRB01000055">
    <property type="protein sequence ID" value="PZD94026.1"/>
    <property type="molecule type" value="Genomic_DNA"/>
</dbReference>
<dbReference type="Pfam" id="PF00571">
    <property type="entry name" value="CBS"/>
    <property type="match status" value="2"/>
</dbReference>
<dbReference type="AlphaFoldDB" id="A0A2W1L3U9"/>
<proteinExistence type="predicted"/>
<dbReference type="Gene3D" id="3.10.580.10">
    <property type="entry name" value="CBS-domain"/>
    <property type="match status" value="1"/>
</dbReference>
<name>A0A2W1L3U9_9BACL</name>
<evidence type="ECO:0000313" key="5">
    <source>
        <dbReference type="Proteomes" id="UP000249522"/>
    </source>
</evidence>
<keyword evidence="1 2" id="KW-0129">CBS domain</keyword>
<reference evidence="4 5" key="1">
    <citation type="submission" date="2018-06" db="EMBL/GenBank/DDBJ databases">
        <title>Paenibacillus imtechensis sp. nov.</title>
        <authorList>
            <person name="Pinnaka A.K."/>
            <person name="Singh H."/>
            <person name="Kaur M."/>
        </authorList>
    </citation>
    <scope>NUCLEOTIDE SEQUENCE [LARGE SCALE GENOMIC DNA]</scope>
    <source>
        <strain evidence="4 5">SMB1</strain>
    </source>
</reference>
<keyword evidence="5" id="KW-1185">Reference proteome</keyword>